<proteinExistence type="predicted"/>
<dbReference type="InterPro" id="IPR001346">
    <property type="entry name" value="Interferon_reg_fact_DNA-bd_dom"/>
</dbReference>
<dbReference type="PANTHER" id="PTHR11949">
    <property type="entry name" value="INTERFERON REGULATORY FACTOR"/>
    <property type="match status" value="1"/>
</dbReference>
<dbReference type="InterPro" id="IPR017855">
    <property type="entry name" value="SMAD-like_dom_sf"/>
</dbReference>
<dbReference type="GO" id="GO:0005634">
    <property type="term" value="C:nucleus"/>
    <property type="evidence" value="ECO:0007669"/>
    <property type="project" value="TreeGrafter"/>
</dbReference>
<dbReference type="FunFam" id="1.10.10.10:FF:000093">
    <property type="entry name" value="Putative interferon regulatory factor 6"/>
    <property type="match status" value="1"/>
</dbReference>
<name>A0A8C7R7S0_ONCMY</name>
<dbReference type="Gene3D" id="1.10.10.10">
    <property type="entry name" value="Winged helix-like DNA-binding domain superfamily/Winged helix DNA-binding domain"/>
    <property type="match status" value="1"/>
</dbReference>
<organism evidence="2 3">
    <name type="scientific">Oncorhynchus mykiss</name>
    <name type="common">Rainbow trout</name>
    <name type="synonym">Salmo gairdneri</name>
    <dbReference type="NCBI Taxonomy" id="8022"/>
    <lineage>
        <taxon>Eukaryota</taxon>
        <taxon>Metazoa</taxon>
        <taxon>Chordata</taxon>
        <taxon>Craniata</taxon>
        <taxon>Vertebrata</taxon>
        <taxon>Euteleostomi</taxon>
        <taxon>Actinopterygii</taxon>
        <taxon>Neopterygii</taxon>
        <taxon>Teleostei</taxon>
        <taxon>Protacanthopterygii</taxon>
        <taxon>Salmoniformes</taxon>
        <taxon>Salmonidae</taxon>
        <taxon>Salmoninae</taxon>
        <taxon>Oncorhynchus</taxon>
    </lineage>
</organism>
<dbReference type="GO" id="GO:0000978">
    <property type="term" value="F:RNA polymerase II cis-regulatory region sequence-specific DNA binding"/>
    <property type="evidence" value="ECO:0007669"/>
    <property type="project" value="TreeGrafter"/>
</dbReference>
<accession>A0A8C7R7S0</accession>
<dbReference type="GO" id="GO:0045893">
    <property type="term" value="P:positive regulation of DNA-templated transcription"/>
    <property type="evidence" value="ECO:0007669"/>
    <property type="project" value="UniProtKB-ARBA"/>
</dbReference>
<reference evidence="2" key="1">
    <citation type="submission" date="2020-07" db="EMBL/GenBank/DDBJ databases">
        <title>A long reads based de novo assembly of the rainbow trout Arlee double haploid line genome.</title>
        <authorList>
            <person name="Gao G."/>
            <person name="Palti Y."/>
        </authorList>
    </citation>
    <scope>NUCLEOTIDE SEQUENCE [LARGE SCALE GENOMIC DNA]</scope>
</reference>
<dbReference type="Gene3D" id="2.60.200.10">
    <property type="match status" value="1"/>
</dbReference>
<dbReference type="AlphaFoldDB" id="A0A8C7R7S0"/>
<dbReference type="Pfam" id="PF00605">
    <property type="entry name" value="IRF"/>
    <property type="match status" value="1"/>
</dbReference>
<feature type="domain" description="IRF tryptophan pentad repeat" evidence="1">
    <location>
        <begin position="8"/>
        <end position="116"/>
    </location>
</feature>
<sequence>MMSVQPRRIRLKPWLLAQVNSGRYPGLQWLSPDHRIFQIPWRHATRHLPTSEEENTIFKAWALETGKYQEGLDEPDPAKWKANLRCALNKSREFKLKYDGTKETPVQPYKIYEVCDQPCNGDTVDEDEEEEMPNIVDLSIDPRISDPRSYQAFPTSHGIDVPFSSPLNDRYGTSHHTPMYPSPNMHSNPNGANTMAADLPQPTMAPPEFSSHVPLVVKLEHGVFVHHGHAEPSNGLGMGGGSMQPPMVTEMATMVPSAASAAPVAPHPGAAPMEAMSGVQNQEEGQAVPPYKYDLLNSLPLTDLDMKFQYRGRKMGSLTNEKQRFYTEHLLDVMDRGLILEIWEQDIYAIRLCQCKVYWSGPGVDEQGPPNPMERERKYKVFSLNNFLHGLILFQKGETPTPPPFELCFCFGEDWPDQRKPKEKKLIVVQVVPVVARILTEMFSGDLSWSTDSIRLQISNPDLKDQTVEQFKELQRLLQSQHGLGPWATNGP</sequence>
<evidence type="ECO:0000313" key="3">
    <source>
        <dbReference type="Proteomes" id="UP000694395"/>
    </source>
</evidence>
<dbReference type="InterPro" id="IPR008984">
    <property type="entry name" value="SMAD_FHA_dom_sf"/>
</dbReference>
<reference evidence="2" key="2">
    <citation type="submission" date="2025-08" db="UniProtKB">
        <authorList>
            <consortium name="Ensembl"/>
        </authorList>
    </citation>
    <scope>IDENTIFICATION</scope>
</reference>
<reference evidence="2" key="3">
    <citation type="submission" date="2025-09" db="UniProtKB">
        <authorList>
            <consortium name="Ensembl"/>
        </authorList>
    </citation>
    <scope>IDENTIFICATION</scope>
</reference>
<dbReference type="InterPro" id="IPR036388">
    <property type="entry name" value="WH-like_DNA-bd_sf"/>
</dbReference>
<protein>
    <submittedName>
        <fullName evidence="2">Interferon regulatory factor 5</fullName>
    </submittedName>
</protein>
<dbReference type="SMART" id="SM00348">
    <property type="entry name" value="IRF"/>
    <property type="match status" value="1"/>
</dbReference>
<gene>
    <name evidence="2" type="primary">LOC110490197</name>
</gene>
<dbReference type="Ensembl" id="ENSOMYT00000052657.2">
    <property type="protein sequence ID" value="ENSOMYP00000048408.1"/>
    <property type="gene ID" value="ENSOMYG00000022034.2"/>
</dbReference>
<dbReference type="Pfam" id="PF10401">
    <property type="entry name" value="IRF-3"/>
    <property type="match status" value="1"/>
</dbReference>
<dbReference type="CDD" id="cd00103">
    <property type="entry name" value="IRF"/>
    <property type="match status" value="1"/>
</dbReference>
<dbReference type="PROSITE" id="PS51507">
    <property type="entry name" value="IRF_2"/>
    <property type="match status" value="1"/>
</dbReference>
<dbReference type="GeneTree" id="ENSGT00940000159926"/>
<dbReference type="PANTHER" id="PTHR11949:SF10">
    <property type="entry name" value="INTERFERON REGULATORY FACTOR 5"/>
    <property type="match status" value="1"/>
</dbReference>
<dbReference type="SUPFAM" id="SSF46785">
    <property type="entry name" value="Winged helix' DNA-binding domain"/>
    <property type="match status" value="1"/>
</dbReference>
<dbReference type="SMART" id="SM01243">
    <property type="entry name" value="IRF-3"/>
    <property type="match status" value="1"/>
</dbReference>
<dbReference type="SUPFAM" id="SSF49879">
    <property type="entry name" value="SMAD/FHA domain"/>
    <property type="match status" value="1"/>
</dbReference>
<dbReference type="InterPro" id="IPR019471">
    <property type="entry name" value="Interferon_reg_factor-3"/>
</dbReference>
<dbReference type="InterPro" id="IPR036390">
    <property type="entry name" value="WH_DNA-bd_sf"/>
</dbReference>
<dbReference type="GO" id="GO:0000981">
    <property type="term" value="F:DNA-binding transcription factor activity, RNA polymerase II-specific"/>
    <property type="evidence" value="ECO:0007669"/>
    <property type="project" value="TreeGrafter"/>
</dbReference>
<dbReference type="PRINTS" id="PR00267">
    <property type="entry name" value="INTFRNREGFCT"/>
</dbReference>
<keyword evidence="3" id="KW-1185">Reference proteome</keyword>
<dbReference type="GO" id="GO:0002376">
    <property type="term" value="P:immune system process"/>
    <property type="evidence" value="ECO:0007669"/>
    <property type="project" value="TreeGrafter"/>
</dbReference>
<evidence type="ECO:0000313" key="2">
    <source>
        <dbReference type="Ensembl" id="ENSOMYP00000048408.1"/>
    </source>
</evidence>
<evidence type="ECO:0000259" key="1">
    <source>
        <dbReference type="PROSITE" id="PS51507"/>
    </source>
</evidence>
<dbReference type="Proteomes" id="UP000694395">
    <property type="component" value="Chromosome 15"/>
</dbReference>